<dbReference type="PANTHER" id="PTHR20905">
    <property type="entry name" value="N-ACETYLTRANSFERASE-RELATED"/>
    <property type="match status" value="1"/>
</dbReference>
<dbReference type="EMBL" id="JARPUR010000004">
    <property type="protein sequence ID" value="KAK4877623.1"/>
    <property type="molecule type" value="Genomic_DNA"/>
</dbReference>
<keyword evidence="2" id="KW-1185">Reference proteome</keyword>
<evidence type="ECO:0008006" key="3">
    <source>
        <dbReference type="Google" id="ProtNLM"/>
    </source>
</evidence>
<reference evidence="2" key="1">
    <citation type="submission" date="2023-01" db="EMBL/GenBank/DDBJ databases">
        <title>Key to firefly adult light organ development and bioluminescence: homeobox transcription factors regulate luciferase expression and transportation to peroxisome.</title>
        <authorList>
            <person name="Fu X."/>
        </authorList>
    </citation>
    <scope>NUCLEOTIDE SEQUENCE [LARGE SCALE GENOMIC DNA]</scope>
</reference>
<dbReference type="PANTHER" id="PTHR20905:SF1">
    <property type="entry name" value="AT07410P-RELATED"/>
    <property type="match status" value="1"/>
</dbReference>
<organism evidence="1 2">
    <name type="scientific">Aquatica leii</name>
    <dbReference type="NCBI Taxonomy" id="1421715"/>
    <lineage>
        <taxon>Eukaryota</taxon>
        <taxon>Metazoa</taxon>
        <taxon>Ecdysozoa</taxon>
        <taxon>Arthropoda</taxon>
        <taxon>Hexapoda</taxon>
        <taxon>Insecta</taxon>
        <taxon>Pterygota</taxon>
        <taxon>Neoptera</taxon>
        <taxon>Endopterygota</taxon>
        <taxon>Coleoptera</taxon>
        <taxon>Polyphaga</taxon>
        <taxon>Elateriformia</taxon>
        <taxon>Elateroidea</taxon>
        <taxon>Lampyridae</taxon>
        <taxon>Luciolinae</taxon>
        <taxon>Aquatica</taxon>
    </lineage>
</organism>
<comment type="caution">
    <text evidence="1">The sequence shown here is derived from an EMBL/GenBank/DDBJ whole genome shotgun (WGS) entry which is preliminary data.</text>
</comment>
<dbReference type="Proteomes" id="UP001353858">
    <property type="component" value="Unassembled WGS sequence"/>
</dbReference>
<dbReference type="GO" id="GO:0008080">
    <property type="term" value="F:N-acetyltransferase activity"/>
    <property type="evidence" value="ECO:0007669"/>
    <property type="project" value="TreeGrafter"/>
</dbReference>
<dbReference type="Gene3D" id="3.40.630.30">
    <property type="match status" value="1"/>
</dbReference>
<proteinExistence type="predicted"/>
<sequence length="216" mass="24816">MEPNLNNCYLRIATKDDKELLIQFLKKYYFFENPFSEALVCLGGGLADKPNVSDSFMDNIDEELSIIALIPENNSIVGFIHNVEVKPSTDTTDYSKDNLSTDKKQLLDLIRHVETQVDFVEKGDREMEVVSITMHPNWTYKELGKLLLEKTINIAKEKNFKQIRAICTSAYSSELFSGCEFQCVYSVKYEDFKKVGRINFLPDLPHTHTKGMILKL</sequence>
<dbReference type="SUPFAM" id="SSF55729">
    <property type="entry name" value="Acyl-CoA N-acyltransferases (Nat)"/>
    <property type="match status" value="1"/>
</dbReference>
<dbReference type="AlphaFoldDB" id="A0AAN7QH98"/>
<accession>A0AAN7QH98</accession>
<evidence type="ECO:0000313" key="2">
    <source>
        <dbReference type="Proteomes" id="UP001353858"/>
    </source>
</evidence>
<name>A0AAN7QH98_9COLE</name>
<protein>
    <recommendedName>
        <fullName evidence="3">N-acetyltransferase domain-containing protein</fullName>
    </recommendedName>
</protein>
<evidence type="ECO:0000313" key="1">
    <source>
        <dbReference type="EMBL" id="KAK4877623.1"/>
    </source>
</evidence>
<gene>
    <name evidence="1" type="ORF">RN001_010129</name>
</gene>
<dbReference type="InterPro" id="IPR016181">
    <property type="entry name" value="Acyl_CoA_acyltransferase"/>
</dbReference>